<dbReference type="OrthoDB" id="444119at2759"/>
<keyword evidence="4 8" id="KW-1133">Transmembrane helix</keyword>
<evidence type="ECO:0000256" key="3">
    <source>
        <dbReference type="ARBA" id="ARBA00022692"/>
    </source>
</evidence>
<feature type="domain" description="Polycystin cation channel PKD1/PKD2" evidence="9">
    <location>
        <begin position="407"/>
        <end position="476"/>
    </location>
</feature>
<evidence type="ECO:0000256" key="4">
    <source>
        <dbReference type="ARBA" id="ARBA00022989"/>
    </source>
</evidence>
<dbReference type="GO" id="GO:0005262">
    <property type="term" value="F:calcium channel activity"/>
    <property type="evidence" value="ECO:0007669"/>
    <property type="project" value="TreeGrafter"/>
</dbReference>
<dbReference type="InterPro" id="IPR003915">
    <property type="entry name" value="PKD_2"/>
</dbReference>
<evidence type="ECO:0000256" key="1">
    <source>
        <dbReference type="ARBA" id="ARBA00004141"/>
    </source>
</evidence>
<dbReference type="GO" id="GO:0016020">
    <property type="term" value="C:membrane"/>
    <property type="evidence" value="ECO:0007669"/>
    <property type="project" value="UniProtKB-SubCell"/>
</dbReference>
<dbReference type="PANTHER" id="PTHR10877:SF183">
    <property type="entry name" value="AT14535P-RELATED"/>
    <property type="match status" value="1"/>
</dbReference>
<dbReference type="PRINTS" id="PR01433">
    <property type="entry name" value="POLYCYSTIN2"/>
</dbReference>
<evidence type="ECO:0000313" key="11">
    <source>
        <dbReference type="EMBL" id="CAF2891964.1"/>
    </source>
</evidence>
<comment type="subcellular location">
    <subcellularLocation>
        <location evidence="1">Membrane</location>
        <topology evidence="1">Multi-pass membrane protein</topology>
    </subcellularLocation>
</comment>
<dbReference type="InterPro" id="IPR046791">
    <property type="entry name" value="Polycystin_dom"/>
</dbReference>
<accession>A0A7R8CTN4</accession>
<dbReference type="Pfam" id="PF20519">
    <property type="entry name" value="Polycystin_dom"/>
    <property type="match status" value="1"/>
</dbReference>
<keyword evidence="6" id="KW-0325">Glycoprotein</keyword>
<dbReference type="InterPro" id="IPR013122">
    <property type="entry name" value="PKD1_2_channel"/>
</dbReference>
<evidence type="ECO:0000256" key="6">
    <source>
        <dbReference type="ARBA" id="ARBA00023180"/>
    </source>
</evidence>
<feature type="transmembrane region" description="Helical" evidence="8">
    <location>
        <begin position="350"/>
        <end position="372"/>
    </location>
</feature>
<dbReference type="Gene3D" id="1.10.287.70">
    <property type="match status" value="1"/>
</dbReference>
<dbReference type="GO" id="GO:0050982">
    <property type="term" value="P:detection of mechanical stimulus"/>
    <property type="evidence" value="ECO:0007669"/>
    <property type="project" value="TreeGrafter"/>
</dbReference>
<dbReference type="Gene3D" id="1.20.5.340">
    <property type="match status" value="1"/>
</dbReference>
<keyword evidence="12" id="KW-1185">Reference proteome</keyword>
<dbReference type="EMBL" id="HG994582">
    <property type="protein sequence ID" value="CAF2891964.1"/>
    <property type="molecule type" value="Genomic_DNA"/>
</dbReference>
<evidence type="ECO:0000259" key="10">
    <source>
        <dbReference type="Pfam" id="PF20519"/>
    </source>
</evidence>
<keyword evidence="5 8" id="KW-0472">Membrane</keyword>
<proteinExistence type="inferred from homology"/>
<dbReference type="InterPro" id="IPR051223">
    <property type="entry name" value="Polycystin"/>
</dbReference>
<name>A0A7R8CTN4_LEPSM</name>
<feature type="transmembrane region" description="Helical" evidence="8">
    <location>
        <begin position="311"/>
        <end position="329"/>
    </location>
</feature>
<evidence type="ECO:0000256" key="5">
    <source>
        <dbReference type="ARBA" id="ARBA00023136"/>
    </source>
</evidence>
<protein>
    <submittedName>
        <fullName evidence="11">PKD2</fullName>
    </submittedName>
</protein>
<dbReference type="PANTHER" id="PTHR10877">
    <property type="entry name" value="POLYCYSTIN FAMILY MEMBER"/>
    <property type="match status" value="1"/>
</dbReference>
<dbReference type="GO" id="GO:0005509">
    <property type="term" value="F:calcium ion binding"/>
    <property type="evidence" value="ECO:0007669"/>
    <property type="project" value="InterPro"/>
</dbReference>
<evidence type="ECO:0000256" key="8">
    <source>
        <dbReference type="SAM" id="Phobius"/>
    </source>
</evidence>
<feature type="disulfide bond" evidence="7">
    <location>
        <begin position="165"/>
        <end position="179"/>
    </location>
</feature>
<evidence type="ECO:0000313" key="12">
    <source>
        <dbReference type="Proteomes" id="UP000675881"/>
    </source>
</evidence>
<dbReference type="Pfam" id="PF08016">
    <property type="entry name" value="PKD_channel"/>
    <property type="match status" value="2"/>
</dbReference>
<keyword evidence="3 8" id="KW-0812">Transmembrane</keyword>
<evidence type="ECO:0000256" key="7">
    <source>
        <dbReference type="PIRSR" id="PIRSR603915-2"/>
    </source>
</evidence>
<organism evidence="11 12">
    <name type="scientific">Lepeophtheirus salmonis</name>
    <name type="common">Salmon louse</name>
    <name type="synonym">Caligus salmonis</name>
    <dbReference type="NCBI Taxonomy" id="72036"/>
    <lineage>
        <taxon>Eukaryota</taxon>
        <taxon>Metazoa</taxon>
        <taxon>Ecdysozoa</taxon>
        <taxon>Arthropoda</taxon>
        <taxon>Crustacea</taxon>
        <taxon>Multicrustacea</taxon>
        <taxon>Hexanauplia</taxon>
        <taxon>Copepoda</taxon>
        <taxon>Siphonostomatoida</taxon>
        <taxon>Caligidae</taxon>
        <taxon>Lepeophtheirus</taxon>
    </lineage>
</organism>
<dbReference type="Proteomes" id="UP000675881">
    <property type="component" value="Chromosome 3"/>
</dbReference>
<comment type="similarity">
    <text evidence="2">Belongs to the polycystin family.</text>
</comment>
<reference evidence="11" key="1">
    <citation type="submission" date="2021-02" db="EMBL/GenBank/DDBJ databases">
        <authorList>
            <person name="Bekaert M."/>
        </authorList>
    </citation>
    <scope>NUCLEOTIDE SEQUENCE</scope>
    <source>
        <strain evidence="11">IoA-00</strain>
    </source>
</reference>
<feature type="transmembrane region" description="Helical" evidence="8">
    <location>
        <begin position="418"/>
        <end position="440"/>
    </location>
</feature>
<sequence>MSNKGPAWQDEDKMTTMEDSALLNENTPSRGCWYIFSKAIGGMWVTREMQSSTKREIYVRTTIRELLIYFMFLLVLCILTFGRTSPTSFLLYNRDVTVFMNNDLLNGLYWEYYYNTGNPRNFICPGGDESVGPCPVSPADRNILYENRLLGLPRIRQIRVKNDSCSIHQDLQKKAIKVCYNSYHPSIEDKTPFQTGIRIKTQAEAWRYQSSETLSGTDTWGLLTTYSGAGSIQNLHSLRNESSAIVNELMENLWIGRGTRFISIDFTVYNANINLFCIVKLIFEFPATGGIIPSSTFQTVKLLRYVTTGDYFILANELIFAIFIIYYIIEEFIEIKKHRTKYFNSVWNNLDIFVIVISLVVISFNIYTNYVVENKLRELLSRPDKYADFTYLGFWSKQNSNAIAICLSSTLSRSSKDVAGFGTMFFIVFFAFAQLGYLLFGTQVRDFSSFADSVFTLLRTILGDFNFNEIQEANHITFSDMEIELFFSRYNSDNNAIMDGTEEGRVMPDLKKSEMCEIPMERPKSGKDARGIRSAQIKSRLGSAFSNKLSSQELEVLDRRVDRVEGSVNSIVSKINNVLQKLESLERGKAKKKATMSKILDNFTEDSIPTKNKKD</sequence>
<dbReference type="AlphaFoldDB" id="A0A7R8CTN4"/>
<feature type="domain" description="Polycystin cation channel PKD1/PKD2" evidence="9">
    <location>
        <begin position="304"/>
        <end position="406"/>
    </location>
</feature>
<gene>
    <name evidence="11" type="ORF">LSAA_8140</name>
</gene>
<evidence type="ECO:0000259" key="9">
    <source>
        <dbReference type="Pfam" id="PF08016"/>
    </source>
</evidence>
<feature type="transmembrane region" description="Helical" evidence="8">
    <location>
        <begin position="66"/>
        <end position="84"/>
    </location>
</feature>
<feature type="domain" description="Polycystin" evidence="10">
    <location>
        <begin position="141"/>
        <end position="303"/>
    </location>
</feature>
<evidence type="ECO:0000256" key="2">
    <source>
        <dbReference type="ARBA" id="ARBA00007200"/>
    </source>
</evidence>